<dbReference type="SUPFAM" id="SSF50475">
    <property type="entry name" value="FMN-binding split barrel"/>
    <property type="match status" value="1"/>
</dbReference>
<proteinExistence type="predicted"/>
<evidence type="ECO:0000259" key="3">
    <source>
        <dbReference type="SMART" id="SM00903"/>
    </source>
</evidence>
<dbReference type="GO" id="GO:0010181">
    <property type="term" value="F:FMN binding"/>
    <property type="evidence" value="ECO:0007669"/>
    <property type="project" value="InterPro"/>
</dbReference>
<keyword evidence="5" id="KW-1185">Reference proteome</keyword>
<dbReference type="InterPro" id="IPR050268">
    <property type="entry name" value="NADH-dep_flavin_reductase"/>
</dbReference>
<dbReference type="EMBL" id="ML991780">
    <property type="protein sequence ID" value="KAF2237395.1"/>
    <property type="molecule type" value="Genomic_DNA"/>
</dbReference>
<evidence type="ECO:0000256" key="1">
    <source>
        <dbReference type="ARBA" id="ARBA00023002"/>
    </source>
</evidence>
<name>A0A6A6HGZ2_VIRVR</name>
<feature type="compositionally biased region" description="Basic and acidic residues" evidence="2">
    <location>
        <begin position="579"/>
        <end position="592"/>
    </location>
</feature>
<dbReference type="PANTHER" id="PTHR30466">
    <property type="entry name" value="FLAVIN REDUCTASE"/>
    <property type="match status" value="1"/>
</dbReference>
<dbReference type="SMART" id="SM00903">
    <property type="entry name" value="Flavin_Reduct"/>
    <property type="match status" value="1"/>
</dbReference>
<dbReference type="InterPro" id="IPR012349">
    <property type="entry name" value="Split_barrel_FMN-bd"/>
</dbReference>
<sequence length="621" mass="70273">MQLAKARLLTSHVGRRFYSAFYQWTFLTSNLHPHSGLVEVIPRSHLYNRCPYSQGLRQPPASSRDTRRPYAEEAIQNNRKSESIPAENIDAHVPSQHSLLPPEVSAEFPSTHFDNQASYRNFRRLYHLGSFPLLQPIPPEDAHSKGKNGKQHCLVQVDPDFVHYWTGVGAERLKEIEKQVQSQAKLVSGPYHKEAFVTFTGEPGANDAAEKILTKEYLKAPISTYHKSIAWDESTELKLQVPIAAFSPAIHRFARVLSKFRREDSCSVTTDVDSIYGENYMLEITGPRNAAEFVSRCFINQVQMFSEKERHRQESRQRHQFENSFEKEAQDETEVSTHGKTTSPVSDQMRQMMRLMAHPVIMITATKKGIQPSEVPVITGFETIDPRFFCAMTVSSMTTVSLSPDPIVSFNIKTPSRTLDAIMFHETFNITLLSSNTYGARIADAFARGDAENGFRQVQGVGAKISFQPRSFPRAPTVTSRGVLAHCSCRVLPSKCVEVEDHVIIVAKVRRIKLLPEAKFEHGLSYANGLFRQLGEAHSPLILEQVNFKKANKRKGREASSRAQERSNAAEEDEFQSDTPREARYHFPDVHEPIQNSQPAHVAESDESPSQRQRSWPVRSS</sequence>
<keyword evidence="1" id="KW-0560">Oxidoreductase</keyword>
<feature type="compositionally biased region" description="Polar residues" evidence="2">
    <location>
        <begin position="336"/>
        <end position="345"/>
    </location>
</feature>
<feature type="region of interest" description="Disordered" evidence="2">
    <location>
        <begin position="311"/>
        <end position="345"/>
    </location>
</feature>
<feature type="region of interest" description="Disordered" evidence="2">
    <location>
        <begin position="550"/>
        <end position="621"/>
    </location>
</feature>
<gene>
    <name evidence="4" type="ORF">EV356DRAFT_15080</name>
</gene>
<dbReference type="AlphaFoldDB" id="A0A6A6HGZ2"/>
<feature type="domain" description="Flavin reductase like" evidence="3">
    <location>
        <begin position="353"/>
        <end position="533"/>
    </location>
</feature>
<protein>
    <recommendedName>
        <fullName evidence="3">Flavin reductase like domain-containing protein</fullName>
    </recommendedName>
</protein>
<dbReference type="GO" id="GO:0042602">
    <property type="term" value="F:riboflavin reductase (NADPH) activity"/>
    <property type="evidence" value="ECO:0007669"/>
    <property type="project" value="TreeGrafter"/>
</dbReference>
<accession>A0A6A6HGZ2</accession>
<evidence type="ECO:0000313" key="4">
    <source>
        <dbReference type="EMBL" id="KAF2237395.1"/>
    </source>
</evidence>
<dbReference type="OrthoDB" id="2015405at2759"/>
<dbReference type="Proteomes" id="UP000800092">
    <property type="component" value="Unassembled WGS sequence"/>
</dbReference>
<evidence type="ECO:0000313" key="5">
    <source>
        <dbReference type="Proteomes" id="UP000800092"/>
    </source>
</evidence>
<dbReference type="InterPro" id="IPR002563">
    <property type="entry name" value="Flavin_Rdtase-like_dom"/>
</dbReference>
<dbReference type="Pfam" id="PF01613">
    <property type="entry name" value="Flavin_Reduct"/>
    <property type="match status" value="1"/>
</dbReference>
<feature type="compositionally biased region" description="Basic and acidic residues" evidence="2">
    <location>
        <begin position="311"/>
        <end position="330"/>
    </location>
</feature>
<organism evidence="4 5">
    <name type="scientific">Viridothelium virens</name>
    <name type="common">Speckled blister lichen</name>
    <name type="synonym">Trypethelium virens</name>
    <dbReference type="NCBI Taxonomy" id="1048519"/>
    <lineage>
        <taxon>Eukaryota</taxon>
        <taxon>Fungi</taxon>
        <taxon>Dikarya</taxon>
        <taxon>Ascomycota</taxon>
        <taxon>Pezizomycotina</taxon>
        <taxon>Dothideomycetes</taxon>
        <taxon>Dothideomycetes incertae sedis</taxon>
        <taxon>Trypetheliales</taxon>
        <taxon>Trypetheliaceae</taxon>
        <taxon>Viridothelium</taxon>
    </lineage>
</organism>
<feature type="compositionally biased region" description="Polar residues" evidence="2">
    <location>
        <begin position="608"/>
        <end position="621"/>
    </location>
</feature>
<reference evidence="4" key="1">
    <citation type="journal article" date="2020" name="Stud. Mycol.">
        <title>101 Dothideomycetes genomes: a test case for predicting lifestyles and emergence of pathogens.</title>
        <authorList>
            <person name="Haridas S."/>
            <person name="Albert R."/>
            <person name="Binder M."/>
            <person name="Bloem J."/>
            <person name="Labutti K."/>
            <person name="Salamov A."/>
            <person name="Andreopoulos B."/>
            <person name="Baker S."/>
            <person name="Barry K."/>
            <person name="Bills G."/>
            <person name="Bluhm B."/>
            <person name="Cannon C."/>
            <person name="Castanera R."/>
            <person name="Culley D."/>
            <person name="Daum C."/>
            <person name="Ezra D."/>
            <person name="Gonzalez J."/>
            <person name="Henrissat B."/>
            <person name="Kuo A."/>
            <person name="Liang C."/>
            <person name="Lipzen A."/>
            <person name="Lutzoni F."/>
            <person name="Magnuson J."/>
            <person name="Mondo S."/>
            <person name="Nolan M."/>
            <person name="Ohm R."/>
            <person name="Pangilinan J."/>
            <person name="Park H.-J."/>
            <person name="Ramirez L."/>
            <person name="Alfaro M."/>
            <person name="Sun H."/>
            <person name="Tritt A."/>
            <person name="Yoshinaga Y."/>
            <person name="Zwiers L.-H."/>
            <person name="Turgeon B."/>
            <person name="Goodwin S."/>
            <person name="Spatafora J."/>
            <person name="Crous P."/>
            <person name="Grigoriev I."/>
        </authorList>
    </citation>
    <scope>NUCLEOTIDE SEQUENCE</scope>
    <source>
        <strain evidence="4">Tuck. ex Michener</strain>
    </source>
</reference>
<dbReference type="PANTHER" id="PTHR30466:SF1">
    <property type="entry name" value="FMN REDUCTASE (NADH) RUTF"/>
    <property type="match status" value="1"/>
</dbReference>
<evidence type="ECO:0000256" key="2">
    <source>
        <dbReference type="SAM" id="MobiDB-lite"/>
    </source>
</evidence>
<feature type="compositionally biased region" description="Basic and acidic residues" evidence="2">
    <location>
        <begin position="557"/>
        <end position="569"/>
    </location>
</feature>
<dbReference type="Gene3D" id="2.30.110.10">
    <property type="entry name" value="Electron Transport, Fmn-binding Protein, Chain A"/>
    <property type="match status" value="1"/>
</dbReference>